<reference evidence="1 2" key="1">
    <citation type="submission" date="2017-04" db="EMBL/GenBank/DDBJ databases">
        <authorList>
            <person name="Afonso C.L."/>
            <person name="Miller P.J."/>
            <person name="Scott M.A."/>
            <person name="Spackman E."/>
            <person name="Goraichik I."/>
            <person name="Dimitrov K.M."/>
            <person name="Suarez D.L."/>
            <person name="Swayne D.E."/>
        </authorList>
    </citation>
    <scope>NUCLEOTIDE SEQUENCE [LARGE SCALE GENOMIC DNA]</scope>
    <source>
        <strain evidence="1 2">ToBE</strain>
    </source>
</reference>
<dbReference type="STRING" id="698762.SAMN00808754_1639"/>
<keyword evidence="2" id="KW-1185">Reference proteome</keyword>
<accession>A0A1W1VTW0</accession>
<gene>
    <name evidence="1" type="ORF">SAMN00808754_1639</name>
</gene>
<name>A0A1W1VTW0_9FIRM</name>
<dbReference type="AlphaFoldDB" id="A0A1W1VTW0"/>
<evidence type="ECO:0000313" key="1">
    <source>
        <dbReference type="EMBL" id="SMB96766.1"/>
    </source>
</evidence>
<proteinExistence type="predicted"/>
<dbReference type="RefSeq" id="WP_084665250.1">
    <property type="nucleotide sequence ID" value="NZ_LT838272.1"/>
</dbReference>
<protein>
    <submittedName>
        <fullName evidence="1">Uncharacterized protein</fullName>
    </submittedName>
</protein>
<sequence length="69" mass="7763">MKIACPKCGNKDYFTLVLSYLRLSVERGPDGGYVARWDEGECETAYCGVCNTQLELDQAEHLYAHSTIE</sequence>
<dbReference type="Proteomes" id="UP000192569">
    <property type="component" value="Chromosome I"/>
</dbReference>
<dbReference type="EMBL" id="LT838272">
    <property type="protein sequence ID" value="SMB96766.1"/>
    <property type="molecule type" value="Genomic_DNA"/>
</dbReference>
<organism evidence="1 2">
    <name type="scientific">Thermanaeromonas toyohensis ToBE</name>
    <dbReference type="NCBI Taxonomy" id="698762"/>
    <lineage>
        <taxon>Bacteria</taxon>
        <taxon>Bacillati</taxon>
        <taxon>Bacillota</taxon>
        <taxon>Clostridia</taxon>
        <taxon>Neomoorellales</taxon>
        <taxon>Neomoorellaceae</taxon>
        <taxon>Thermanaeromonas</taxon>
    </lineage>
</organism>
<evidence type="ECO:0000313" key="2">
    <source>
        <dbReference type="Proteomes" id="UP000192569"/>
    </source>
</evidence>